<dbReference type="Gene3D" id="2.60.120.310">
    <property type="entry name" value="Copper type II, ascorbate-dependent monooxygenase, N-terminal domain"/>
    <property type="match status" value="1"/>
</dbReference>
<dbReference type="GO" id="GO:0016715">
    <property type="term" value="F:oxidoreductase activity, acting on paired donors, with incorporation or reduction of molecular oxygen, reduced ascorbate as one donor, and incorporation of one atom of oxygen"/>
    <property type="evidence" value="ECO:0007669"/>
    <property type="project" value="InterPro"/>
</dbReference>
<dbReference type="GO" id="GO:0005507">
    <property type="term" value="F:copper ion binding"/>
    <property type="evidence" value="ECO:0007669"/>
    <property type="project" value="InterPro"/>
</dbReference>
<dbReference type="Proteomes" id="UP001150924">
    <property type="component" value="Unassembled WGS sequence"/>
</dbReference>
<evidence type="ECO:0000313" key="2">
    <source>
        <dbReference type="Proteomes" id="UP001150924"/>
    </source>
</evidence>
<evidence type="ECO:0000313" key="1">
    <source>
        <dbReference type="EMBL" id="MCY1014076.1"/>
    </source>
</evidence>
<reference evidence="1" key="1">
    <citation type="submission" date="2022-11" db="EMBL/GenBank/DDBJ databases">
        <title>Minimal conservation of predation-associated metabolite biosynthetic gene clusters underscores biosynthetic potential of Myxococcota including descriptions for ten novel species: Archangium lansinium sp. nov., Myxococcus landrumus sp. nov., Nannocystis bai.</title>
        <authorList>
            <person name="Ahearne A."/>
            <person name="Stevens C."/>
            <person name="Phillips K."/>
        </authorList>
    </citation>
    <scope>NUCLEOTIDE SEQUENCE</scope>
    <source>
        <strain evidence="1">Na p29</strain>
    </source>
</reference>
<name>A0A9X3F9W5_9BACT</name>
<comment type="caution">
    <text evidence="1">The sequence shown here is derived from an EMBL/GenBank/DDBJ whole genome shotgun (WGS) entry which is preliminary data.</text>
</comment>
<protein>
    <submittedName>
        <fullName evidence="1">Uncharacterized protein</fullName>
    </submittedName>
</protein>
<dbReference type="EMBL" id="JAPNKE010000002">
    <property type="protein sequence ID" value="MCY1014076.1"/>
    <property type="molecule type" value="Genomic_DNA"/>
</dbReference>
<dbReference type="InterPro" id="IPR008977">
    <property type="entry name" value="PHM/PNGase_F_dom_sf"/>
</dbReference>
<dbReference type="InterPro" id="IPR036939">
    <property type="entry name" value="Cu2_ascorb_mOase_N_sf"/>
</dbReference>
<sequence length="169" mass="17456">MAERRGLATLAAWHEAGAPEGPEAPAPEPAPLPGLTGELLTVAMAEPYVPDAAQPDDYRCFVVEGAPADGPERFVTGFAVRPGNAAVVHHVIVYAPKGEDAQAQVQALDDAEPGPGYTCFGTAQVPAAVAAAWAPAAAPRTTRRAPASASSRARRWCCRCTTTPSRAAT</sequence>
<dbReference type="RefSeq" id="WP_267778307.1">
    <property type="nucleotide sequence ID" value="NZ_JAPNKE010000002.1"/>
</dbReference>
<accession>A0A9X3F9W5</accession>
<organism evidence="1 2">
    <name type="scientific">Nannocystis pusilla</name>
    <dbReference type="NCBI Taxonomy" id="889268"/>
    <lineage>
        <taxon>Bacteria</taxon>
        <taxon>Pseudomonadati</taxon>
        <taxon>Myxococcota</taxon>
        <taxon>Polyangia</taxon>
        <taxon>Nannocystales</taxon>
        <taxon>Nannocystaceae</taxon>
        <taxon>Nannocystis</taxon>
    </lineage>
</organism>
<dbReference type="SUPFAM" id="SSF49742">
    <property type="entry name" value="PHM/PNGase F"/>
    <property type="match status" value="1"/>
</dbReference>
<gene>
    <name evidence="1" type="ORF">OV079_52880</name>
</gene>
<proteinExistence type="predicted"/>
<dbReference type="AlphaFoldDB" id="A0A9X3F9W5"/>
<keyword evidence="2" id="KW-1185">Reference proteome</keyword>